<reference evidence="1 2" key="1">
    <citation type="submission" date="2017-03" db="EMBL/GenBank/DDBJ databases">
        <title>Genome Survey of Euroglyphus maynei.</title>
        <authorList>
            <person name="Arlian L.G."/>
            <person name="Morgan M.S."/>
            <person name="Rider S.D."/>
        </authorList>
    </citation>
    <scope>NUCLEOTIDE SEQUENCE [LARGE SCALE GENOMIC DNA]</scope>
    <source>
        <strain evidence="1">Arlian Lab</strain>
        <tissue evidence="1">Whole body</tissue>
    </source>
</reference>
<comment type="caution">
    <text evidence="1">The sequence shown here is derived from an EMBL/GenBank/DDBJ whole genome shotgun (WGS) entry which is preliminary data.</text>
</comment>
<evidence type="ECO:0000313" key="2">
    <source>
        <dbReference type="Proteomes" id="UP000194236"/>
    </source>
</evidence>
<protein>
    <submittedName>
        <fullName evidence="1">Uncharacterized protein</fullName>
    </submittedName>
</protein>
<keyword evidence="2" id="KW-1185">Reference proteome</keyword>
<sequence length="44" mass="5295">MMMNDNRIDSFTMKMMLAMNRSQMKIINQKKNNEEKILMTIIIT</sequence>
<proteinExistence type="predicted"/>
<accession>A0A1Y3AQZ3</accession>
<dbReference type="EMBL" id="MUJZ01068317">
    <property type="protein sequence ID" value="OTF69886.1"/>
    <property type="molecule type" value="Genomic_DNA"/>
</dbReference>
<name>A0A1Y3AQZ3_EURMA</name>
<organism evidence="1 2">
    <name type="scientific">Euroglyphus maynei</name>
    <name type="common">Mayne's house dust mite</name>
    <dbReference type="NCBI Taxonomy" id="6958"/>
    <lineage>
        <taxon>Eukaryota</taxon>
        <taxon>Metazoa</taxon>
        <taxon>Ecdysozoa</taxon>
        <taxon>Arthropoda</taxon>
        <taxon>Chelicerata</taxon>
        <taxon>Arachnida</taxon>
        <taxon>Acari</taxon>
        <taxon>Acariformes</taxon>
        <taxon>Sarcoptiformes</taxon>
        <taxon>Astigmata</taxon>
        <taxon>Psoroptidia</taxon>
        <taxon>Analgoidea</taxon>
        <taxon>Pyroglyphidae</taxon>
        <taxon>Pyroglyphinae</taxon>
        <taxon>Euroglyphus</taxon>
    </lineage>
</organism>
<dbReference type="Proteomes" id="UP000194236">
    <property type="component" value="Unassembled WGS sequence"/>
</dbReference>
<dbReference type="AlphaFoldDB" id="A0A1Y3AQZ3"/>
<gene>
    <name evidence="1" type="ORF">BLA29_010845</name>
</gene>
<evidence type="ECO:0000313" key="1">
    <source>
        <dbReference type="EMBL" id="OTF69886.1"/>
    </source>
</evidence>